<dbReference type="InterPro" id="IPR001584">
    <property type="entry name" value="Integrase_cat-core"/>
</dbReference>
<feature type="region of interest" description="Disordered" evidence="1">
    <location>
        <begin position="31"/>
        <end position="58"/>
    </location>
</feature>
<dbReference type="PANTHER" id="PTHR37984">
    <property type="entry name" value="PROTEIN CBG26694"/>
    <property type="match status" value="1"/>
</dbReference>
<protein>
    <submittedName>
        <fullName evidence="4">Integrase catalytic domain-containing protein</fullName>
    </submittedName>
</protein>
<name>A0A914WZY6_9BILA</name>
<dbReference type="AlphaFoldDB" id="A0A914WZY6"/>
<dbReference type="PANTHER" id="PTHR37984:SF5">
    <property type="entry name" value="PROTEIN NYNRIN-LIKE"/>
    <property type="match status" value="1"/>
</dbReference>
<dbReference type="InterPro" id="IPR050951">
    <property type="entry name" value="Retrovirus_Pol_polyprotein"/>
</dbReference>
<evidence type="ECO:0000256" key="1">
    <source>
        <dbReference type="SAM" id="MobiDB-lite"/>
    </source>
</evidence>
<evidence type="ECO:0000313" key="4">
    <source>
        <dbReference type="WBParaSite" id="PSAMB.scaffold5471size11617.g26677.t1"/>
    </source>
</evidence>
<dbReference type="Gene3D" id="3.30.420.10">
    <property type="entry name" value="Ribonuclease H-like superfamily/Ribonuclease H"/>
    <property type="match status" value="1"/>
</dbReference>
<dbReference type="GO" id="GO:0015074">
    <property type="term" value="P:DNA integration"/>
    <property type="evidence" value="ECO:0007669"/>
    <property type="project" value="InterPro"/>
</dbReference>
<proteinExistence type="predicted"/>
<dbReference type="Pfam" id="PF00665">
    <property type="entry name" value="rve"/>
    <property type="match status" value="1"/>
</dbReference>
<dbReference type="SUPFAM" id="SSF53098">
    <property type="entry name" value="Ribonuclease H-like"/>
    <property type="match status" value="1"/>
</dbReference>
<keyword evidence="3" id="KW-1185">Reference proteome</keyword>
<reference evidence="4" key="1">
    <citation type="submission" date="2022-11" db="UniProtKB">
        <authorList>
            <consortium name="WormBaseParasite"/>
        </authorList>
    </citation>
    <scope>IDENTIFICATION</scope>
</reference>
<dbReference type="WBParaSite" id="PSAMB.scaffold5471size11617.g26677.t1">
    <property type="protein sequence ID" value="PSAMB.scaffold5471size11617.g26677.t1"/>
    <property type="gene ID" value="PSAMB.scaffold5471size11617.g26677"/>
</dbReference>
<dbReference type="InterPro" id="IPR036397">
    <property type="entry name" value="RNaseH_sf"/>
</dbReference>
<evidence type="ECO:0000313" key="3">
    <source>
        <dbReference type="Proteomes" id="UP000887566"/>
    </source>
</evidence>
<dbReference type="InterPro" id="IPR012337">
    <property type="entry name" value="RNaseH-like_sf"/>
</dbReference>
<evidence type="ECO:0000259" key="2">
    <source>
        <dbReference type="PROSITE" id="PS50994"/>
    </source>
</evidence>
<organism evidence="3 4">
    <name type="scientific">Plectus sambesii</name>
    <dbReference type="NCBI Taxonomy" id="2011161"/>
    <lineage>
        <taxon>Eukaryota</taxon>
        <taxon>Metazoa</taxon>
        <taxon>Ecdysozoa</taxon>
        <taxon>Nematoda</taxon>
        <taxon>Chromadorea</taxon>
        <taxon>Plectida</taxon>
        <taxon>Plectina</taxon>
        <taxon>Plectoidea</taxon>
        <taxon>Plectidae</taxon>
        <taxon>Plectus</taxon>
    </lineage>
</organism>
<sequence length="377" mass="42509">MKSEIGNFKRMCKDFCVGTDGVTLLYIKKTASKKKKQAASKDPIVEEEHSDDSDQDLSLDLKLSPTQTESKPRKVILKGQVKRVIEEVHKEVEAPTLHPVPPPREALTQWGIDLVNLPMAEGGYKHLVVAIEHLTKWVEARPLKTKGAGEVLEFFEELCSRFGMPKVLISDQGGEFCNKLLDGFCEANGIDHRMTAAYHPQSNGATDQANQTIKKQLRKIAEDNCNTWPKHLNRVLFGLRTHVPRATKYSPFELVYGFKARFAVDNKLEEGSEQAGEDDDEEQRIMIYLASIDAHFDGIKHQRKIAHANIKIEQAKQKKAYDEKHTPCPFKKGDLVKLQQSRKGTRQGGKMLPNFIGPLTVQRIKKSQTMILVDASV</sequence>
<accession>A0A914WZY6</accession>
<feature type="domain" description="Integrase catalytic" evidence="2">
    <location>
        <begin position="98"/>
        <end position="259"/>
    </location>
</feature>
<dbReference type="PROSITE" id="PS50994">
    <property type="entry name" value="INTEGRASE"/>
    <property type="match status" value="1"/>
</dbReference>
<dbReference type="Proteomes" id="UP000887566">
    <property type="component" value="Unplaced"/>
</dbReference>
<feature type="compositionally biased region" description="Acidic residues" evidence="1">
    <location>
        <begin position="48"/>
        <end position="57"/>
    </location>
</feature>
<dbReference type="GO" id="GO:0003676">
    <property type="term" value="F:nucleic acid binding"/>
    <property type="evidence" value="ECO:0007669"/>
    <property type="project" value="InterPro"/>
</dbReference>